<feature type="transmembrane region" description="Helical" evidence="1">
    <location>
        <begin position="59"/>
        <end position="79"/>
    </location>
</feature>
<keyword evidence="1" id="KW-0472">Membrane</keyword>
<dbReference type="EMBL" id="CAJNRD030001121">
    <property type="protein sequence ID" value="CAG5095036.1"/>
    <property type="molecule type" value="Genomic_DNA"/>
</dbReference>
<dbReference type="AlphaFoldDB" id="A0A8J2HH49"/>
<accession>A0A8J2HH49</accession>
<proteinExistence type="predicted"/>
<reference evidence="2" key="1">
    <citation type="submission" date="2021-04" db="EMBL/GenBank/DDBJ databases">
        <authorList>
            <person name="Chebbi M.A.C M."/>
        </authorList>
    </citation>
    <scope>NUCLEOTIDE SEQUENCE</scope>
</reference>
<evidence type="ECO:0000313" key="3">
    <source>
        <dbReference type="Proteomes" id="UP000786811"/>
    </source>
</evidence>
<name>A0A8J2HH49_COTCN</name>
<comment type="caution">
    <text evidence="2">The sequence shown here is derived from an EMBL/GenBank/DDBJ whole genome shotgun (WGS) entry which is preliminary data.</text>
</comment>
<sequence>MVAAITNNMDERTLKIRTTPTVTTMIYDRSIEYLRLFNFMCMKRNMNFLARKKNKTFKIVGAIPAAIIIIIYIFFVRLYRVITITLKHIVY</sequence>
<evidence type="ECO:0000256" key="1">
    <source>
        <dbReference type="SAM" id="Phobius"/>
    </source>
</evidence>
<dbReference type="Proteomes" id="UP000786811">
    <property type="component" value="Unassembled WGS sequence"/>
</dbReference>
<keyword evidence="1" id="KW-0812">Transmembrane</keyword>
<protein>
    <submittedName>
        <fullName evidence="2">Uncharacterized protein</fullName>
    </submittedName>
</protein>
<gene>
    <name evidence="2" type="ORF">HICCMSTLAB_LOCUS7508</name>
</gene>
<keyword evidence="1" id="KW-1133">Transmembrane helix</keyword>
<evidence type="ECO:0000313" key="2">
    <source>
        <dbReference type="EMBL" id="CAG5095036.1"/>
    </source>
</evidence>
<keyword evidence="3" id="KW-1185">Reference proteome</keyword>
<organism evidence="2 3">
    <name type="scientific">Cotesia congregata</name>
    <name type="common">Parasitoid wasp</name>
    <name type="synonym">Apanteles congregatus</name>
    <dbReference type="NCBI Taxonomy" id="51543"/>
    <lineage>
        <taxon>Eukaryota</taxon>
        <taxon>Metazoa</taxon>
        <taxon>Ecdysozoa</taxon>
        <taxon>Arthropoda</taxon>
        <taxon>Hexapoda</taxon>
        <taxon>Insecta</taxon>
        <taxon>Pterygota</taxon>
        <taxon>Neoptera</taxon>
        <taxon>Endopterygota</taxon>
        <taxon>Hymenoptera</taxon>
        <taxon>Apocrita</taxon>
        <taxon>Ichneumonoidea</taxon>
        <taxon>Braconidae</taxon>
        <taxon>Microgastrinae</taxon>
        <taxon>Cotesia</taxon>
    </lineage>
</organism>